<comment type="caution">
    <text evidence="4">The sequence shown here is derived from an EMBL/GenBank/DDBJ whole genome shotgun (WGS) entry which is preliminary data.</text>
</comment>
<dbReference type="Gene3D" id="2.60.40.790">
    <property type="match status" value="1"/>
</dbReference>
<reference evidence="4" key="2">
    <citation type="journal article" date="2021" name="Microbiome">
        <title>Successional dynamics and alternative stable states in a saline activated sludge microbial community over 9 years.</title>
        <authorList>
            <person name="Wang Y."/>
            <person name="Ye J."/>
            <person name="Ju F."/>
            <person name="Liu L."/>
            <person name="Boyd J.A."/>
            <person name="Deng Y."/>
            <person name="Parks D.H."/>
            <person name="Jiang X."/>
            <person name="Yin X."/>
            <person name="Woodcroft B.J."/>
            <person name="Tyson G.W."/>
            <person name="Hugenholtz P."/>
            <person name="Polz M.F."/>
            <person name="Zhang T."/>
        </authorList>
    </citation>
    <scope>NUCLEOTIDE SEQUENCE</scope>
    <source>
        <strain evidence="4">HKST-UBA15</strain>
    </source>
</reference>
<dbReference type="PROSITE" id="PS01031">
    <property type="entry name" value="SHSP"/>
    <property type="match status" value="1"/>
</dbReference>
<protein>
    <submittedName>
        <fullName evidence="4">Hsp20/alpha crystallin family protein</fullName>
    </submittedName>
</protein>
<accession>A0A955L1H5</accession>
<name>A0A955L1H5_9BACT</name>
<dbReference type="InterPro" id="IPR002068">
    <property type="entry name" value="A-crystallin/Hsp20_dom"/>
</dbReference>
<dbReference type="Proteomes" id="UP000745577">
    <property type="component" value="Unassembled WGS sequence"/>
</dbReference>
<sequence length="143" mass="16206">MRNRKLTVFNPTGIFSDDFLDTFSMFPSSNWISDQPNLEMYEDADNVVVKLAVPAFNEDDLDISIEDNVLTISGTSKEEEEKNEGKKYYYKGIRTESFSRSVSLPVRVKADMADAEVKKGVLHITMPKAEESKASRIMIKGKK</sequence>
<gene>
    <name evidence="4" type="ORF">KC675_05555</name>
</gene>
<comment type="similarity">
    <text evidence="1 2">Belongs to the small heat shock protein (HSP20) family.</text>
</comment>
<proteinExistence type="inferred from homology"/>
<dbReference type="CDD" id="cd06464">
    <property type="entry name" value="ACD_sHsps-like"/>
    <property type="match status" value="1"/>
</dbReference>
<dbReference type="PANTHER" id="PTHR11527">
    <property type="entry name" value="HEAT-SHOCK PROTEIN 20 FAMILY MEMBER"/>
    <property type="match status" value="1"/>
</dbReference>
<reference evidence="4" key="1">
    <citation type="submission" date="2020-04" db="EMBL/GenBank/DDBJ databases">
        <authorList>
            <person name="Zhang T."/>
        </authorList>
    </citation>
    <scope>NUCLEOTIDE SEQUENCE</scope>
    <source>
        <strain evidence="4">HKST-UBA15</strain>
    </source>
</reference>
<organism evidence="4 5">
    <name type="scientific">Candidatus Dojkabacteria bacterium</name>
    <dbReference type="NCBI Taxonomy" id="2099670"/>
    <lineage>
        <taxon>Bacteria</taxon>
        <taxon>Candidatus Dojkabacteria</taxon>
    </lineage>
</organism>
<dbReference type="InterPro" id="IPR008978">
    <property type="entry name" value="HSP20-like_chaperone"/>
</dbReference>
<feature type="domain" description="SHSP" evidence="3">
    <location>
        <begin position="29"/>
        <end position="143"/>
    </location>
</feature>
<dbReference type="Pfam" id="PF00011">
    <property type="entry name" value="HSP20"/>
    <property type="match status" value="1"/>
</dbReference>
<evidence type="ECO:0000256" key="2">
    <source>
        <dbReference type="RuleBase" id="RU003616"/>
    </source>
</evidence>
<evidence type="ECO:0000313" key="5">
    <source>
        <dbReference type="Proteomes" id="UP000745577"/>
    </source>
</evidence>
<evidence type="ECO:0000259" key="3">
    <source>
        <dbReference type="PROSITE" id="PS01031"/>
    </source>
</evidence>
<dbReference type="EMBL" id="JAGQLL010000101">
    <property type="protein sequence ID" value="MCA9380615.1"/>
    <property type="molecule type" value="Genomic_DNA"/>
</dbReference>
<dbReference type="AlphaFoldDB" id="A0A955L1H5"/>
<dbReference type="InterPro" id="IPR031107">
    <property type="entry name" value="Small_HSP"/>
</dbReference>
<evidence type="ECO:0000256" key="1">
    <source>
        <dbReference type="PROSITE-ProRule" id="PRU00285"/>
    </source>
</evidence>
<evidence type="ECO:0000313" key="4">
    <source>
        <dbReference type="EMBL" id="MCA9380615.1"/>
    </source>
</evidence>
<dbReference type="SUPFAM" id="SSF49764">
    <property type="entry name" value="HSP20-like chaperones"/>
    <property type="match status" value="1"/>
</dbReference>